<keyword evidence="6" id="KW-0814">Transposable element</keyword>
<dbReference type="GO" id="GO:0006313">
    <property type="term" value="P:DNA transposition"/>
    <property type="evidence" value="ECO:0007669"/>
    <property type="project" value="UniProtKB-UniRule"/>
</dbReference>
<proteinExistence type="inferred from homology"/>
<comment type="similarity">
    <text evidence="2 6">Belongs to the transposase mutator family.</text>
</comment>
<comment type="function">
    <text evidence="1 6">Required for the transposition of the insertion element.</text>
</comment>
<sequence>DLSAKRYVYFWVDGIHVQARLEDEAQCLLVIIGATPEGKKELVGLIDGVRESAQSWRELLLDLKRRGLATAPELAVADGALGFWQAVEEVWPKTRGQRCWVHKTANVLNKLPKSQQPKAKRALQEIWMAETKKDALAAFDAFVETWGVKYDKAVECLTKDRDALLAFYDFPAEHWKHLRTTNVIESAFATVRHRTVRAKGCLSNKTALAMIFKLAEAAEKSWRRLDGHNQLPKLILGVNFADGIEVVRSQAQSAAA</sequence>
<dbReference type="PANTHER" id="PTHR33217">
    <property type="entry name" value="TRANSPOSASE FOR INSERTION SEQUENCE ELEMENT IS1081"/>
    <property type="match status" value="1"/>
</dbReference>
<reference evidence="7" key="1">
    <citation type="submission" date="2020-02" db="EMBL/GenBank/DDBJ databases">
        <title>Draft genome sequence of Candidatus Afipia apatlaquensis IBT-C3, a potential strain for decolorization of textile dyes.</title>
        <authorList>
            <person name="Sanchez-Reyes A."/>
            <person name="Breton-Deval L."/>
            <person name="Mangelson H."/>
            <person name="Sanchez-Flores A."/>
        </authorList>
    </citation>
    <scope>NUCLEOTIDE SEQUENCE [LARGE SCALE GENOMIC DNA]</scope>
    <source>
        <strain evidence="7">IBT-C3</strain>
    </source>
</reference>
<dbReference type="PANTHER" id="PTHR33217:SF9">
    <property type="entry name" value="MUTATOR FAMILY TRANSPOSASE"/>
    <property type="match status" value="1"/>
</dbReference>
<organism evidence="7 8">
    <name type="scientific">Candidatus Afipia apatlaquensis</name>
    <dbReference type="NCBI Taxonomy" id="2712852"/>
    <lineage>
        <taxon>Bacteria</taxon>
        <taxon>Pseudomonadati</taxon>
        <taxon>Pseudomonadota</taxon>
        <taxon>Alphaproteobacteria</taxon>
        <taxon>Hyphomicrobiales</taxon>
        <taxon>Nitrobacteraceae</taxon>
        <taxon>Afipia</taxon>
    </lineage>
</organism>
<evidence type="ECO:0000256" key="6">
    <source>
        <dbReference type="RuleBase" id="RU365089"/>
    </source>
</evidence>
<keyword evidence="3 6" id="KW-0815">Transposition</keyword>
<dbReference type="AlphaFoldDB" id="A0A7C9RKV7"/>
<dbReference type="GO" id="GO:0004803">
    <property type="term" value="F:transposase activity"/>
    <property type="evidence" value="ECO:0007669"/>
    <property type="project" value="UniProtKB-UniRule"/>
</dbReference>
<feature type="non-terminal residue" evidence="7">
    <location>
        <position position="1"/>
    </location>
</feature>
<accession>A0A7C9RKV7</accession>
<dbReference type="InterPro" id="IPR001207">
    <property type="entry name" value="Transposase_mutator"/>
</dbReference>
<evidence type="ECO:0000313" key="7">
    <source>
        <dbReference type="EMBL" id="NGX97256.1"/>
    </source>
</evidence>
<protein>
    <recommendedName>
        <fullName evidence="6">Mutator family transposase</fullName>
    </recommendedName>
</protein>
<gene>
    <name evidence="7" type="ORF">G4V63_19210</name>
</gene>
<dbReference type="Proteomes" id="UP000480266">
    <property type="component" value="Unassembled WGS sequence"/>
</dbReference>
<evidence type="ECO:0000256" key="2">
    <source>
        <dbReference type="ARBA" id="ARBA00010961"/>
    </source>
</evidence>
<dbReference type="EMBL" id="JAAMRR010000976">
    <property type="protein sequence ID" value="NGX97256.1"/>
    <property type="molecule type" value="Genomic_DNA"/>
</dbReference>
<name>A0A7C9RKV7_9BRAD</name>
<dbReference type="GO" id="GO:0003677">
    <property type="term" value="F:DNA binding"/>
    <property type="evidence" value="ECO:0007669"/>
    <property type="project" value="UniProtKB-UniRule"/>
</dbReference>
<evidence type="ECO:0000256" key="3">
    <source>
        <dbReference type="ARBA" id="ARBA00022578"/>
    </source>
</evidence>
<keyword evidence="4 6" id="KW-0238">DNA-binding</keyword>
<comment type="caution">
    <text evidence="7">The sequence shown here is derived from an EMBL/GenBank/DDBJ whole genome shotgun (WGS) entry which is preliminary data.</text>
</comment>
<dbReference type="PROSITE" id="PS01007">
    <property type="entry name" value="TRANSPOSASE_MUTATOR"/>
    <property type="match status" value="1"/>
</dbReference>
<evidence type="ECO:0000256" key="4">
    <source>
        <dbReference type="ARBA" id="ARBA00023125"/>
    </source>
</evidence>
<dbReference type="NCBIfam" id="NF033543">
    <property type="entry name" value="transpos_IS256"/>
    <property type="match status" value="1"/>
</dbReference>
<evidence type="ECO:0000256" key="1">
    <source>
        <dbReference type="ARBA" id="ARBA00002190"/>
    </source>
</evidence>
<evidence type="ECO:0000313" key="8">
    <source>
        <dbReference type="Proteomes" id="UP000480266"/>
    </source>
</evidence>
<keyword evidence="5 6" id="KW-0233">DNA recombination</keyword>
<evidence type="ECO:0000256" key="5">
    <source>
        <dbReference type="ARBA" id="ARBA00023172"/>
    </source>
</evidence>
<dbReference type="Pfam" id="PF00872">
    <property type="entry name" value="Transposase_mut"/>
    <property type="match status" value="1"/>
</dbReference>
<keyword evidence="8" id="KW-1185">Reference proteome</keyword>